<dbReference type="InterPro" id="IPR018456">
    <property type="entry name" value="PTR2_symporter_CS"/>
</dbReference>
<feature type="transmembrane region" description="Helical" evidence="9">
    <location>
        <begin position="348"/>
        <end position="368"/>
    </location>
</feature>
<evidence type="ECO:0000313" key="11">
    <source>
        <dbReference type="Proteomes" id="UP000587415"/>
    </source>
</evidence>
<feature type="region of interest" description="Disordered" evidence="8">
    <location>
        <begin position="707"/>
        <end position="734"/>
    </location>
</feature>
<dbReference type="NCBIfam" id="TIGR00924">
    <property type="entry name" value="yjdL_sub1_fam"/>
    <property type="match status" value="1"/>
</dbReference>
<feature type="transmembrane region" description="Helical" evidence="9">
    <location>
        <begin position="531"/>
        <end position="551"/>
    </location>
</feature>
<evidence type="ECO:0000256" key="6">
    <source>
        <dbReference type="ARBA" id="ARBA00023136"/>
    </source>
</evidence>
<dbReference type="PANTHER" id="PTHR11654">
    <property type="entry name" value="OLIGOPEPTIDE TRANSPORTER-RELATED"/>
    <property type="match status" value="1"/>
</dbReference>
<keyword evidence="4" id="KW-0653">Protein transport</keyword>
<dbReference type="Pfam" id="PF00854">
    <property type="entry name" value="PTR2"/>
    <property type="match status" value="2"/>
</dbReference>
<feature type="transmembrane region" description="Helical" evidence="9">
    <location>
        <begin position="452"/>
        <end position="468"/>
    </location>
</feature>
<feature type="transmembrane region" description="Helical" evidence="9">
    <location>
        <begin position="632"/>
        <end position="658"/>
    </location>
</feature>
<protein>
    <submittedName>
        <fullName evidence="10">POT family proton-dependent oligopeptide transporter</fullName>
    </submittedName>
</protein>
<feature type="transmembrane region" description="Helical" evidence="9">
    <location>
        <begin position="678"/>
        <end position="698"/>
    </location>
</feature>
<dbReference type="InterPro" id="IPR036259">
    <property type="entry name" value="MFS_trans_sf"/>
</dbReference>
<feature type="transmembrane region" description="Helical" evidence="9">
    <location>
        <begin position="282"/>
        <end position="301"/>
    </location>
</feature>
<keyword evidence="11" id="KW-1185">Reference proteome</keyword>
<keyword evidence="4" id="KW-0571">Peptide transport</keyword>
<gene>
    <name evidence="10" type="ORF">GGQ87_001501</name>
</gene>
<feature type="transmembrane region" description="Helical" evidence="9">
    <location>
        <begin position="6"/>
        <end position="24"/>
    </location>
</feature>
<evidence type="ECO:0000256" key="8">
    <source>
        <dbReference type="SAM" id="MobiDB-lite"/>
    </source>
</evidence>
<evidence type="ECO:0000256" key="5">
    <source>
        <dbReference type="ARBA" id="ARBA00022989"/>
    </source>
</evidence>
<dbReference type="PROSITE" id="PS01022">
    <property type="entry name" value="PTR2_1"/>
    <property type="match status" value="1"/>
</dbReference>
<name>A0A7X6BMN4_9CAUL</name>
<sequence length="734" mass="79286">MNLVILLGVVVTLVTGIPVLLQILKNHPKGLITCFFAEMWERFSFYGMRGLLIFYLTQHFLFDDRFASGQYGTYGSLVYLLPLIGGIVADRYIGTRKAIMFGAVLLVMGHGLMAFEGRAATQTLVYGDDTYQVQIEGRGDDRQTRLLVDGQPYAFSQREASGLQIEGAPGLPATLAKDTYTITDPVEVNKPAWAVLGDLVEVERTVTTEQTLTYQGQTYPVRNVTEDGETRTTVQVAGRDYPMPTTAGLTIEGLPATASLPASLDQEDFTFQEQRDPMGLNVFWLALSLIIMGVGFLKPNISTLVGQLYPQGDPRRDSGFTLYYYGINLGSFWAAVLCGFLGQTYGWGWGFGLAGIGMFAGLVVFVLGKKLLQGKGESPYPELIKKPVLGPINREWLIYILAFVGVGLLATFIVSNHMFVGIGLVISTVLSLGFITWFIITKCDKVARERMMLAMVLVFGSAVFFTLFEQAGSSLNLFADRNVDLAVTSQAYTLFGMPVGSPAQVAAAGLDTSNWWGWINTSLTASQTQSFNAGFILIFAPIFAALWAFLAARRIDPNPVVKFGLGIIQVGLGFLVIVWGVEAGMVNEAFRTPLVLLALLYLLHTTGELFLSPVGLSEITKLSVPSIVSFMMAVWFMASSIAHFVGGIIAATAGTATVGGEVTNPEAALQSSMSTFNSIGWVGVGIGVAFIAASFFIAKWANGVNDPDNHPGPTLTDRGGEDGNVARPETTTLG</sequence>
<keyword evidence="5 9" id="KW-1133">Transmembrane helix</keyword>
<keyword evidence="7" id="KW-0813">Transport</keyword>
<feature type="transmembrane region" description="Helical" evidence="9">
    <location>
        <begin position="396"/>
        <end position="414"/>
    </location>
</feature>
<evidence type="ECO:0000256" key="7">
    <source>
        <dbReference type="RuleBase" id="RU003755"/>
    </source>
</evidence>
<organism evidence="10 11">
    <name type="scientific">Brevundimonas alba</name>
    <dbReference type="NCBI Taxonomy" id="74314"/>
    <lineage>
        <taxon>Bacteria</taxon>
        <taxon>Pseudomonadati</taxon>
        <taxon>Pseudomonadota</taxon>
        <taxon>Alphaproteobacteria</taxon>
        <taxon>Caulobacterales</taxon>
        <taxon>Caulobacteraceae</taxon>
        <taxon>Brevundimonas</taxon>
    </lineage>
</organism>
<keyword evidence="6 9" id="KW-0472">Membrane</keyword>
<dbReference type="Gene3D" id="1.20.1250.20">
    <property type="entry name" value="MFS general substrate transporter like domains"/>
    <property type="match status" value="2"/>
</dbReference>
<dbReference type="PROSITE" id="PS01023">
    <property type="entry name" value="PTR2_2"/>
    <property type="match status" value="1"/>
</dbReference>
<dbReference type="InterPro" id="IPR000109">
    <property type="entry name" value="POT_fam"/>
</dbReference>
<comment type="caution">
    <text evidence="10">The sequence shown here is derived from an EMBL/GenBank/DDBJ whole genome shotgun (WGS) entry which is preliminary data.</text>
</comment>
<dbReference type="CDD" id="cd17346">
    <property type="entry name" value="MFS_DtpA_like"/>
    <property type="match status" value="1"/>
</dbReference>
<comment type="similarity">
    <text evidence="2 7">Belongs to the major facilitator superfamily. Proton-dependent oligopeptide transporter (POT/PTR) (TC 2.A.17) family.</text>
</comment>
<dbReference type="GO" id="GO:1904680">
    <property type="term" value="F:peptide transmembrane transporter activity"/>
    <property type="evidence" value="ECO:0007669"/>
    <property type="project" value="InterPro"/>
</dbReference>
<feature type="transmembrane region" description="Helical" evidence="9">
    <location>
        <begin position="322"/>
        <end position="342"/>
    </location>
</feature>
<dbReference type="EMBL" id="JAATJM010000001">
    <property type="protein sequence ID" value="NJC41243.1"/>
    <property type="molecule type" value="Genomic_DNA"/>
</dbReference>
<feature type="transmembrane region" description="Helical" evidence="9">
    <location>
        <begin position="74"/>
        <end position="93"/>
    </location>
</feature>
<dbReference type="GO" id="GO:0006857">
    <property type="term" value="P:oligopeptide transport"/>
    <property type="evidence" value="ECO:0007669"/>
    <property type="project" value="InterPro"/>
</dbReference>
<evidence type="ECO:0000313" key="10">
    <source>
        <dbReference type="EMBL" id="NJC41243.1"/>
    </source>
</evidence>
<evidence type="ECO:0000256" key="3">
    <source>
        <dbReference type="ARBA" id="ARBA00022692"/>
    </source>
</evidence>
<evidence type="ECO:0000256" key="1">
    <source>
        <dbReference type="ARBA" id="ARBA00004141"/>
    </source>
</evidence>
<dbReference type="GO" id="GO:0016020">
    <property type="term" value="C:membrane"/>
    <property type="evidence" value="ECO:0007669"/>
    <property type="project" value="UniProtKB-SubCell"/>
</dbReference>
<dbReference type="AlphaFoldDB" id="A0A7X6BMN4"/>
<dbReference type="Proteomes" id="UP000587415">
    <property type="component" value="Unassembled WGS sequence"/>
</dbReference>
<feature type="transmembrane region" description="Helical" evidence="9">
    <location>
        <begin position="45"/>
        <end position="62"/>
    </location>
</feature>
<feature type="transmembrane region" description="Helical" evidence="9">
    <location>
        <begin position="420"/>
        <end position="440"/>
    </location>
</feature>
<evidence type="ECO:0000256" key="4">
    <source>
        <dbReference type="ARBA" id="ARBA00022856"/>
    </source>
</evidence>
<comment type="subcellular location">
    <subcellularLocation>
        <location evidence="1 7">Membrane</location>
        <topology evidence="1 7">Multi-pass membrane protein</topology>
    </subcellularLocation>
</comment>
<evidence type="ECO:0000256" key="2">
    <source>
        <dbReference type="ARBA" id="ARBA00005982"/>
    </source>
</evidence>
<evidence type="ECO:0000256" key="9">
    <source>
        <dbReference type="SAM" id="Phobius"/>
    </source>
</evidence>
<dbReference type="InterPro" id="IPR005279">
    <property type="entry name" value="Dipep/tripep_permease"/>
</dbReference>
<keyword evidence="3 7" id="KW-0812">Transmembrane</keyword>
<reference evidence="10 11" key="1">
    <citation type="submission" date="2020-03" db="EMBL/GenBank/DDBJ databases">
        <title>Genomic Encyclopedia of Type Strains, Phase IV (KMG-IV): sequencing the most valuable type-strain genomes for metagenomic binning, comparative biology and taxonomic classification.</title>
        <authorList>
            <person name="Goeker M."/>
        </authorList>
    </citation>
    <scope>NUCLEOTIDE SEQUENCE [LARGE SCALE GENOMIC DNA]</scope>
    <source>
        <strain evidence="10 11">DSM 4736</strain>
    </source>
</reference>
<feature type="transmembrane region" description="Helical" evidence="9">
    <location>
        <begin position="563"/>
        <end position="581"/>
    </location>
</feature>
<dbReference type="SUPFAM" id="SSF103473">
    <property type="entry name" value="MFS general substrate transporter"/>
    <property type="match status" value="1"/>
</dbReference>
<dbReference type="RefSeq" id="WP_245161432.1">
    <property type="nucleotide sequence ID" value="NZ_JAATJM010000001.1"/>
</dbReference>
<proteinExistence type="inferred from homology"/>
<feature type="transmembrane region" description="Helical" evidence="9">
    <location>
        <begin position="593"/>
        <end position="611"/>
    </location>
</feature>
<accession>A0A7X6BMN4</accession>